<gene>
    <name evidence="11" type="ORF">GCM10022278_40270</name>
</gene>
<evidence type="ECO:0000256" key="9">
    <source>
        <dbReference type="ARBA" id="ARBA00023268"/>
    </source>
</evidence>
<evidence type="ECO:0000313" key="12">
    <source>
        <dbReference type="Proteomes" id="UP001501337"/>
    </source>
</evidence>
<organism evidence="11 12">
    <name type="scientific">Allohahella marinimesophila</name>
    <dbReference type="NCBI Taxonomy" id="1054972"/>
    <lineage>
        <taxon>Bacteria</taxon>
        <taxon>Pseudomonadati</taxon>
        <taxon>Pseudomonadota</taxon>
        <taxon>Gammaproteobacteria</taxon>
        <taxon>Oceanospirillales</taxon>
        <taxon>Hahellaceae</taxon>
        <taxon>Allohahella</taxon>
    </lineage>
</organism>
<dbReference type="InterPro" id="IPR017610">
    <property type="entry name" value="tRNA_S-uridine_synth_MnmC_C"/>
</dbReference>
<keyword evidence="8" id="KW-0560">Oxidoreductase</keyword>
<evidence type="ECO:0000256" key="4">
    <source>
        <dbReference type="ARBA" id="ARBA00022679"/>
    </source>
</evidence>
<keyword evidence="1" id="KW-0963">Cytoplasm</keyword>
<dbReference type="InterPro" id="IPR006076">
    <property type="entry name" value="FAD-dep_OxRdtase"/>
</dbReference>
<sequence>MFEADLSSQGEVFPLLLLALGLRFVQTTPRASRLYCRARVEHLLSPEALRTLCDWLLTEPQFTQLLPDVPELRRLQDDFAREYPLAFLASQRLVLAGGQVILDLLITKDAEALSDGLTVAATLETCRVRRLHDQWKPRVAILGSGLAGCNLAAALATRGARVSVFERSSTPHTGASGNRQGALYIKPALAWSRENRLHVLSYLFAHRFYQRHFAETQSTQQPWSHCGVLHLAQNDRELQRIAQLHAQAIYPQRFIRPLARQEAADMAGAQLDCPAAAMPHGGSLEPAKLCQRLLQHHDLRVLTGQHLNESDWDAVVWAGGHPQANDPLSPSALPLRPIRGQISSIRVKANDSTTLNAMPKQVLSGDGYVMPPLQSEADSTWLTFGASYAVNRLDREISEIEMADNSRQLAKTLPELAARLESTQLHREERAAIRCASTDYMPVVGQALREHLGINEQPDSEIAKTLSGDRRLWFMTAFGSKGLALAPLLAEQLACTILGEPTPLEPDLADGCDPRRWARRAALKGYSPSTGGTG</sequence>
<proteinExistence type="predicted"/>
<dbReference type="SUPFAM" id="SSF51905">
    <property type="entry name" value="FAD/NAD(P)-binding domain"/>
    <property type="match status" value="1"/>
</dbReference>
<evidence type="ECO:0000256" key="2">
    <source>
        <dbReference type="ARBA" id="ARBA00022603"/>
    </source>
</evidence>
<keyword evidence="3" id="KW-0285">Flavoprotein</keyword>
<keyword evidence="6" id="KW-0819">tRNA processing</keyword>
<keyword evidence="4" id="KW-0808">Transferase</keyword>
<keyword evidence="7" id="KW-0274">FAD</keyword>
<dbReference type="PANTHER" id="PTHR13847:SF283">
    <property type="entry name" value="TRNA 5-METHYLAMINOMETHYL-2-THIOURIDINE BIOSYNTHESIS BIFUNCTIONAL PROTEIN MNMC"/>
    <property type="match status" value="1"/>
</dbReference>
<dbReference type="NCBIfam" id="TIGR03197">
    <property type="entry name" value="MnmC_Cterm"/>
    <property type="match status" value="1"/>
</dbReference>
<evidence type="ECO:0000256" key="6">
    <source>
        <dbReference type="ARBA" id="ARBA00022694"/>
    </source>
</evidence>
<evidence type="ECO:0000256" key="7">
    <source>
        <dbReference type="ARBA" id="ARBA00022827"/>
    </source>
</evidence>
<evidence type="ECO:0000256" key="8">
    <source>
        <dbReference type="ARBA" id="ARBA00023002"/>
    </source>
</evidence>
<feature type="domain" description="FAD dependent oxidoreductase" evidence="10">
    <location>
        <begin position="138"/>
        <end position="494"/>
    </location>
</feature>
<accession>A0ABP7QEE3</accession>
<evidence type="ECO:0000256" key="5">
    <source>
        <dbReference type="ARBA" id="ARBA00022691"/>
    </source>
</evidence>
<dbReference type="Proteomes" id="UP001501337">
    <property type="component" value="Unassembled WGS sequence"/>
</dbReference>
<evidence type="ECO:0000256" key="3">
    <source>
        <dbReference type="ARBA" id="ARBA00022630"/>
    </source>
</evidence>
<evidence type="ECO:0000313" key="11">
    <source>
        <dbReference type="EMBL" id="GAA3979703.1"/>
    </source>
</evidence>
<evidence type="ECO:0000259" key="10">
    <source>
        <dbReference type="Pfam" id="PF01266"/>
    </source>
</evidence>
<dbReference type="InterPro" id="IPR036188">
    <property type="entry name" value="FAD/NAD-bd_sf"/>
</dbReference>
<keyword evidence="12" id="KW-1185">Reference proteome</keyword>
<keyword evidence="2" id="KW-0489">Methyltransferase</keyword>
<keyword evidence="5" id="KW-0949">S-adenosyl-L-methionine</keyword>
<dbReference type="Pfam" id="PF01266">
    <property type="entry name" value="DAO"/>
    <property type="match status" value="1"/>
</dbReference>
<dbReference type="Gene3D" id="3.50.50.60">
    <property type="entry name" value="FAD/NAD(P)-binding domain"/>
    <property type="match status" value="1"/>
</dbReference>
<protein>
    <recommendedName>
        <fullName evidence="10">FAD dependent oxidoreductase domain-containing protein</fullName>
    </recommendedName>
</protein>
<keyword evidence="9" id="KW-0511">Multifunctional enzyme</keyword>
<dbReference type="EMBL" id="BAABBO010000024">
    <property type="protein sequence ID" value="GAA3979703.1"/>
    <property type="molecule type" value="Genomic_DNA"/>
</dbReference>
<comment type="caution">
    <text evidence="11">The sequence shown here is derived from an EMBL/GenBank/DDBJ whole genome shotgun (WGS) entry which is preliminary data.</text>
</comment>
<evidence type="ECO:0000256" key="1">
    <source>
        <dbReference type="ARBA" id="ARBA00022490"/>
    </source>
</evidence>
<dbReference type="PANTHER" id="PTHR13847">
    <property type="entry name" value="SARCOSINE DEHYDROGENASE-RELATED"/>
    <property type="match status" value="1"/>
</dbReference>
<name>A0ABP7QEE3_9GAMM</name>
<reference evidence="12" key="1">
    <citation type="journal article" date="2019" name="Int. J. Syst. Evol. Microbiol.">
        <title>The Global Catalogue of Microorganisms (GCM) 10K type strain sequencing project: providing services to taxonomists for standard genome sequencing and annotation.</title>
        <authorList>
            <consortium name="The Broad Institute Genomics Platform"/>
            <consortium name="The Broad Institute Genome Sequencing Center for Infectious Disease"/>
            <person name="Wu L."/>
            <person name="Ma J."/>
        </authorList>
    </citation>
    <scope>NUCLEOTIDE SEQUENCE [LARGE SCALE GENOMIC DNA]</scope>
    <source>
        <strain evidence="12">JCM 17555</strain>
    </source>
</reference>
<dbReference type="Gene3D" id="3.30.9.10">
    <property type="entry name" value="D-Amino Acid Oxidase, subunit A, domain 2"/>
    <property type="match status" value="1"/>
</dbReference>